<evidence type="ECO:0000313" key="8">
    <source>
        <dbReference type="EMBL" id="VBA38794.1"/>
    </source>
</evidence>
<dbReference type="GO" id="GO:0005886">
    <property type="term" value="C:plasma membrane"/>
    <property type="evidence" value="ECO:0007669"/>
    <property type="project" value="UniProtKB-SubCell"/>
</dbReference>
<comment type="subcellular location">
    <subcellularLocation>
        <location evidence="1">Cell membrane</location>
        <topology evidence="1">Multi-pass membrane protein</topology>
    </subcellularLocation>
</comment>
<keyword evidence="2" id="KW-1003">Cell membrane</keyword>
<feature type="transmembrane region" description="Helical" evidence="6">
    <location>
        <begin position="93"/>
        <end position="115"/>
    </location>
</feature>
<keyword evidence="5 6" id="KW-0472">Membrane</keyword>
<dbReference type="InterPro" id="IPR051791">
    <property type="entry name" value="Pra-immunoreactive"/>
</dbReference>
<feature type="transmembrane region" description="Helical" evidence="6">
    <location>
        <begin position="262"/>
        <end position="288"/>
    </location>
</feature>
<feature type="transmembrane region" description="Helical" evidence="6">
    <location>
        <begin position="175"/>
        <end position="198"/>
    </location>
</feature>
<feature type="domain" description="RDD" evidence="7">
    <location>
        <begin position="173"/>
        <end position="303"/>
    </location>
</feature>
<dbReference type="Pfam" id="PF06271">
    <property type="entry name" value="RDD"/>
    <property type="match status" value="1"/>
</dbReference>
<evidence type="ECO:0000259" key="7">
    <source>
        <dbReference type="Pfam" id="PF06271"/>
    </source>
</evidence>
<evidence type="ECO:0000256" key="5">
    <source>
        <dbReference type="ARBA" id="ARBA00023136"/>
    </source>
</evidence>
<feature type="transmembrane region" description="Helical" evidence="6">
    <location>
        <begin position="27"/>
        <end position="45"/>
    </location>
</feature>
<gene>
    <name evidence="8" type="ORF">LAUMK136_02655</name>
</gene>
<feature type="transmembrane region" description="Helical" evidence="6">
    <location>
        <begin position="204"/>
        <end position="226"/>
    </location>
</feature>
<protein>
    <recommendedName>
        <fullName evidence="7">RDD domain-containing protein</fullName>
    </recommendedName>
</protein>
<accession>A0A498Q1L3</accession>
<keyword evidence="4 6" id="KW-1133">Transmembrane helix</keyword>
<dbReference type="PANTHER" id="PTHR36115">
    <property type="entry name" value="PROLINE-RICH ANTIGEN HOMOLOG-RELATED"/>
    <property type="match status" value="1"/>
</dbReference>
<evidence type="ECO:0000256" key="6">
    <source>
        <dbReference type="SAM" id="Phobius"/>
    </source>
</evidence>
<dbReference type="InterPro" id="IPR010432">
    <property type="entry name" value="RDD"/>
</dbReference>
<feature type="transmembrane region" description="Helical" evidence="6">
    <location>
        <begin position="65"/>
        <end position="86"/>
    </location>
</feature>
<keyword evidence="9" id="KW-1185">Reference proteome</keyword>
<dbReference type="Proteomes" id="UP000273307">
    <property type="component" value="Unassembled WGS sequence"/>
</dbReference>
<keyword evidence="3 6" id="KW-0812">Transmembrane</keyword>
<evidence type="ECO:0000313" key="9">
    <source>
        <dbReference type="Proteomes" id="UP000273307"/>
    </source>
</evidence>
<name>A0A498Q1L3_9MYCO</name>
<dbReference type="AlphaFoldDB" id="A0A498Q1L3"/>
<evidence type="ECO:0000256" key="2">
    <source>
        <dbReference type="ARBA" id="ARBA00022475"/>
    </source>
</evidence>
<reference evidence="8 9" key="1">
    <citation type="submission" date="2018-09" db="EMBL/GenBank/DDBJ databases">
        <authorList>
            <person name="Tagini F."/>
        </authorList>
    </citation>
    <scope>NUCLEOTIDE SEQUENCE [LARGE SCALE GENOMIC DNA]</scope>
    <source>
        <strain evidence="8 9">MK136</strain>
    </source>
</reference>
<sequence>MTIAENLRPDNPETTGRASGLTISRGISLILLALVFGSIAGASLPEGPTHWNEYATAGADTIWRTYFLAVETLCVVALILGIVSLARPARHPMFSVAEGAAVIVVGVIGCLLGFLSVGNGSDVATPLTFFGTGSLFTLGGGITTLLSVITVVDLRRSRTRPSSPALPSGLQPAPLGLRFLARLIDAILVGIITVPLAMLTEMHIGTTGLFTGLFSGLLAFVYFVAFEASQGGTLGKKLLRMRVRGPAGAERPTLRQSAVRNLFTLLAVIPFLGEVLMLFGAIVIAATIQSSPTKQGRHDEFAGGTQVVKV</sequence>
<feature type="transmembrane region" description="Helical" evidence="6">
    <location>
        <begin position="135"/>
        <end position="154"/>
    </location>
</feature>
<evidence type="ECO:0000256" key="1">
    <source>
        <dbReference type="ARBA" id="ARBA00004651"/>
    </source>
</evidence>
<dbReference type="EMBL" id="UPHP01000062">
    <property type="protein sequence ID" value="VBA38794.1"/>
    <property type="molecule type" value="Genomic_DNA"/>
</dbReference>
<evidence type="ECO:0000256" key="3">
    <source>
        <dbReference type="ARBA" id="ARBA00022692"/>
    </source>
</evidence>
<dbReference type="PANTHER" id="PTHR36115:SF4">
    <property type="entry name" value="MEMBRANE PROTEIN"/>
    <property type="match status" value="1"/>
</dbReference>
<proteinExistence type="predicted"/>
<organism evidence="8 9">
    <name type="scientific">Mycobacterium attenuatum</name>
    <dbReference type="NCBI Taxonomy" id="2341086"/>
    <lineage>
        <taxon>Bacteria</taxon>
        <taxon>Bacillati</taxon>
        <taxon>Actinomycetota</taxon>
        <taxon>Actinomycetes</taxon>
        <taxon>Mycobacteriales</taxon>
        <taxon>Mycobacteriaceae</taxon>
        <taxon>Mycobacterium</taxon>
    </lineage>
</organism>
<evidence type="ECO:0000256" key="4">
    <source>
        <dbReference type="ARBA" id="ARBA00022989"/>
    </source>
</evidence>